<dbReference type="InterPro" id="IPR036291">
    <property type="entry name" value="NAD(P)-bd_dom_sf"/>
</dbReference>
<dbReference type="PANTHER" id="PTHR48106">
    <property type="entry name" value="QUINONE OXIDOREDUCTASE PIG3-RELATED"/>
    <property type="match status" value="1"/>
</dbReference>
<sequence>MAFKPGGKQTMLAIHIPSYGGPEVLVCTARPIPQPESGNVLIKVQAAGINRPDMLQRRGLYLPPAGASEIPGLEVAGEVIANGEGAARFKLGDKVCALVAGGGYAEYCAVHESNALPVPHGLSIVEAAALPETFFTVWANLFQRGKIRAGETVLIHGGSSGIGTTATMLSKAFGAIVLVTAGTEEKRQACLALGADMAINYHLQDFVEETRKFTGGKGVDVVVDIIAGDYVARNYKAAALNGRIVQIGVQNGPARELNLMAMLTKRLTHTGSTLRSRSVAEKAQIAQELEQQVWPLLQEGKFKPVIFKVFRLEEAARAHALMESGSHIGKIVLTTAALETDCRG</sequence>
<dbReference type="Proteomes" id="UP000183107">
    <property type="component" value="Unassembled WGS sequence"/>
</dbReference>
<feature type="domain" description="Enoyl reductase (ER)" evidence="3">
    <location>
        <begin position="20"/>
        <end position="333"/>
    </location>
</feature>
<evidence type="ECO:0000313" key="4">
    <source>
        <dbReference type="EMBL" id="SFN35592.1"/>
    </source>
</evidence>
<keyword evidence="2" id="KW-0560">Oxidoreductase</keyword>
<dbReference type="Gene3D" id="3.90.180.10">
    <property type="entry name" value="Medium-chain alcohol dehydrogenases, catalytic domain"/>
    <property type="match status" value="1"/>
</dbReference>
<dbReference type="Gene3D" id="3.40.50.720">
    <property type="entry name" value="NAD(P)-binding Rossmann-like Domain"/>
    <property type="match status" value="1"/>
</dbReference>
<dbReference type="PANTHER" id="PTHR48106:SF8">
    <property type="entry name" value="OS02G0805600 PROTEIN"/>
    <property type="match status" value="1"/>
</dbReference>
<evidence type="ECO:0000259" key="3">
    <source>
        <dbReference type="SMART" id="SM00829"/>
    </source>
</evidence>
<gene>
    <name evidence="4" type="ORF">SAMN05216386_0617</name>
</gene>
<dbReference type="CDD" id="cd05276">
    <property type="entry name" value="p53_inducible_oxidoreductase"/>
    <property type="match status" value="1"/>
</dbReference>
<dbReference type="SMART" id="SM00829">
    <property type="entry name" value="PKS_ER"/>
    <property type="match status" value="1"/>
</dbReference>
<dbReference type="STRING" id="1266925.GCA_000619905_00322"/>
<evidence type="ECO:0000256" key="2">
    <source>
        <dbReference type="ARBA" id="ARBA00023002"/>
    </source>
</evidence>
<dbReference type="SUPFAM" id="SSF51735">
    <property type="entry name" value="NAD(P)-binding Rossmann-fold domains"/>
    <property type="match status" value="1"/>
</dbReference>
<dbReference type="SUPFAM" id="SSF50129">
    <property type="entry name" value="GroES-like"/>
    <property type="match status" value="1"/>
</dbReference>
<accession>A0A1I4YC72</accession>
<protein>
    <submittedName>
        <fullName evidence="4">Putative NAD(P)H quinone oxidoreductase, PIG3 family</fullName>
    </submittedName>
</protein>
<dbReference type="InterPro" id="IPR013154">
    <property type="entry name" value="ADH-like_N"/>
</dbReference>
<dbReference type="GO" id="GO:0070402">
    <property type="term" value="F:NADPH binding"/>
    <property type="evidence" value="ECO:0007669"/>
    <property type="project" value="TreeGrafter"/>
</dbReference>
<organism evidence="4 5">
    <name type="scientific">Nitrosospira briensis</name>
    <dbReference type="NCBI Taxonomy" id="35799"/>
    <lineage>
        <taxon>Bacteria</taxon>
        <taxon>Pseudomonadati</taxon>
        <taxon>Pseudomonadota</taxon>
        <taxon>Betaproteobacteria</taxon>
        <taxon>Nitrosomonadales</taxon>
        <taxon>Nitrosomonadaceae</taxon>
        <taxon>Nitrosospira</taxon>
    </lineage>
</organism>
<name>A0A1I4YC72_9PROT</name>
<dbReference type="GO" id="GO:0016651">
    <property type="term" value="F:oxidoreductase activity, acting on NAD(P)H"/>
    <property type="evidence" value="ECO:0007669"/>
    <property type="project" value="TreeGrafter"/>
</dbReference>
<dbReference type="Pfam" id="PF08240">
    <property type="entry name" value="ADH_N"/>
    <property type="match status" value="1"/>
</dbReference>
<dbReference type="InterPro" id="IPR011032">
    <property type="entry name" value="GroES-like_sf"/>
</dbReference>
<dbReference type="AlphaFoldDB" id="A0A1I4YC72"/>
<dbReference type="RefSeq" id="WP_074794443.1">
    <property type="nucleotide sequence ID" value="NZ_FOVJ01000001.1"/>
</dbReference>
<keyword evidence="5" id="KW-1185">Reference proteome</keyword>
<proteinExistence type="predicted"/>
<dbReference type="InterPro" id="IPR020843">
    <property type="entry name" value="ER"/>
</dbReference>
<dbReference type="InterPro" id="IPR014189">
    <property type="entry name" value="Quinone_OxRdtase_PIG3"/>
</dbReference>
<reference evidence="5" key="1">
    <citation type="submission" date="2016-10" db="EMBL/GenBank/DDBJ databases">
        <authorList>
            <person name="Varghese N."/>
        </authorList>
    </citation>
    <scope>NUCLEOTIDE SEQUENCE [LARGE SCALE GENOMIC DNA]</scope>
    <source>
        <strain evidence="5">Nsp8</strain>
    </source>
</reference>
<evidence type="ECO:0000313" key="5">
    <source>
        <dbReference type="Proteomes" id="UP000183107"/>
    </source>
</evidence>
<dbReference type="Pfam" id="PF13602">
    <property type="entry name" value="ADH_zinc_N_2"/>
    <property type="match status" value="1"/>
</dbReference>
<keyword evidence="1" id="KW-0521">NADP</keyword>
<dbReference type="NCBIfam" id="TIGR02824">
    <property type="entry name" value="quinone_pig3"/>
    <property type="match status" value="1"/>
</dbReference>
<evidence type="ECO:0000256" key="1">
    <source>
        <dbReference type="ARBA" id="ARBA00022857"/>
    </source>
</evidence>
<dbReference type="EMBL" id="FOVJ01000001">
    <property type="protein sequence ID" value="SFN35592.1"/>
    <property type="molecule type" value="Genomic_DNA"/>
</dbReference>